<gene>
    <name evidence="2" type="ORF">UR61_C0008G0008</name>
</gene>
<dbReference type="Proteomes" id="UP000033866">
    <property type="component" value="Unassembled WGS sequence"/>
</dbReference>
<evidence type="ECO:0000313" key="2">
    <source>
        <dbReference type="EMBL" id="KKP65945.1"/>
    </source>
</evidence>
<dbReference type="EMBL" id="LBPV01000008">
    <property type="protein sequence ID" value="KKP65945.1"/>
    <property type="molecule type" value="Genomic_DNA"/>
</dbReference>
<proteinExistence type="predicted"/>
<comment type="caution">
    <text evidence="2">The sequence shown here is derived from an EMBL/GenBank/DDBJ whole genome shotgun (WGS) entry which is preliminary data.</text>
</comment>
<dbReference type="GO" id="GO:0006229">
    <property type="term" value="P:dUTP biosynthetic process"/>
    <property type="evidence" value="ECO:0007669"/>
    <property type="project" value="InterPro"/>
</dbReference>
<dbReference type="PANTHER" id="PTHR42680:SF3">
    <property type="entry name" value="DCTP DEAMINASE"/>
    <property type="match status" value="1"/>
</dbReference>
<accession>A0A0G0DSC7</accession>
<dbReference type="SUPFAM" id="SSF51283">
    <property type="entry name" value="dUTPase-like"/>
    <property type="match status" value="1"/>
</dbReference>
<dbReference type="Gene3D" id="2.70.40.10">
    <property type="match status" value="1"/>
</dbReference>
<dbReference type="Pfam" id="PF22769">
    <property type="entry name" value="DCD"/>
    <property type="match status" value="1"/>
</dbReference>
<dbReference type="InterPro" id="IPR011962">
    <property type="entry name" value="dCTP_deaminase"/>
</dbReference>
<organism evidence="2 3">
    <name type="scientific">candidate division WS6 bacterium GW2011_GWE1_34_7</name>
    <dbReference type="NCBI Taxonomy" id="1619093"/>
    <lineage>
        <taxon>Bacteria</taxon>
        <taxon>Candidatus Dojkabacteria</taxon>
    </lineage>
</organism>
<sequence length="175" mass="19641">MFLSDKTIKEYIHNGKITVIGDVEIESTGISLHLGNELLLPRPYQIVDSKNPKEIEYLKYNLNQAPYVLKPNDFVLGSTKEIVKTDRDILTMIDGRSTYARVGMSIHLSAMILDGLPFGEESSVLEIKNCGFFNILLHPGEKLGTYLFSMLSTPIQEEKSSLYTNQNGVTPPKFV</sequence>
<dbReference type="GO" id="GO:0008829">
    <property type="term" value="F:dCTP deaminase activity"/>
    <property type="evidence" value="ECO:0007669"/>
    <property type="project" value="InterPro"/>
</dbReference>
<dbReference type="AlphaFoldDB" id="A0A0G0DSC7"/>
<dbReference type="PANTHER" id="PTHR42680">
    <property type="entry name" value="DCTP DEAMINASE"/>
    <property type="match status" value="1"/>
</dbReference>
<reference evidence="2 3" key="1">
    <citation type="journal article" date="2015" name="Nature">
        <title>rRNA introns, odd ribosomes, and small enigmatic genomes across a large radiation of phyla.</title>
        <authorList>
            <person name="Brown C.T."/>
            <person name="Hug L.A."/>
            <person name="Thomas B.C."/>
            <person name="Sharon I."/>
            <person name="Castelle C.J."/>
            <person name="Singh A."/>
            <person name="Wilkins M.J."/>
            <person name="Williams K.H."/>
            <person name="Banfield J.F."/>
        </authorList>
    </citation>
    <scope>NUCLEOTIDE SEQUENCE [LARGE SCALE GENOMIC DNA]</scope>
</reference>
<keyword evidence="1" id="KW-0546">Nucleotide metabolism</keyword>
<name>A0A0G0DSC7_9BACT</name>
<evidence type="ECO:0000256" key="1">
    <source>
        <dbReference type="ARBA" id="ARBA00023080"/>
    </source>
</evidence>
<dbReference type="InterPro" id="IPR036157">
    <property type="entry name" value="dUTPase-like_sf"/>
</dbReference>
<protein>
    <submittedName>
        <fullName evidence="2">Putative deoxycytidine triphosphate deaminase</fullName>
    </submittedName>
</protein>
<evidence type="ECO:0000313" key="3">
    <source>
        <dbReference type="Proteomes" id="UP000033866"/>
    </source>
</evidence>